<evidence type="ECO:0000313" key="2">
    <source>
        <dbReference type="Proteomes" id="UP000295707"/>
    </source>
</evidence>
<evidence type="ECO:0000313" key="1">
    <source>
        <dbReference type="EMBL" id="TCK19326.1"/>
    </source>
</evidence>
<comment type="caution">
    <text evidence="1">The sequence shown here is derived from an EMBL/GenBank/DDBJ whole genome shotgun (WGS) entry which is preliminary data.</text>
</comment>
<dbReference type="OrthoDB" id="9810649at2"/>
<accession>A0A4V2PH43</accession>
<organism evidence="1 2">
    <name type="scientific">Thiogranum longum</name>
    <dbReference type="NCBI Taxonomy" id="1537524"/>
    <lineage>
        <taxon>Bacteria</taxon>
        <taxon>Pseudomonadati</taxon>
        <taxon>Pseudomonadota</taxon>
        <taxon>Gammaproteobacteria</taxon>
        <taxon>Chromatiales</taxon>
        <taxon>Ectothiorhodospiraceae</taxon>
        <taxon>Thiogranum</taxon>
    </lineage>
</organism>
<reference evidence="1 2" key="1">
    <citation type="submission" date="2019-03" db="EMBL/GenBank/DDBJ databases">
        <title>Genomic Encyclopedia of Type Strains, Phase IV (KMG-IV): sequencing the most valuable type-strain genomes for metagenomic binning, comparative biology and taxonomic classification.</title>
        <authorList>
            <person name="Goeker M."/>
        </authorList>
    </citation>
    <scope>NUCLEOTIDE SEQUENCE [LARGE SCALE GENOMIC DNA]</scope>
    <source>
        <strain evidence="1 2">DSM 19610</strain>
    </source>
</reference>
<protein>
    <recommendedName>
        <fullName evidence="3">Acetyltransferase</fullName>
    </recommendedName>
</protein>
<dbReference type="EMBL" id="SMFX01000001">
    <property type="protein sequence ID" value="TCK19326.1"/>
    <property type="molecule type" value="Genomic_DNA"/>
</dbReference>
<keyword evidence="2" id="KW-1185">Reference proteome</keyword>
<sequence>MFLKDKSTGDLVEVLDMAAMIDPCSVELEGRYHAGEELQDPARFVKKQLAFPSGEELPRCWIDVGYRSVRH</sequence>
<name>A0A4V2PH43_9GAMM</name>
<dbReference type="Proteomes" id="UP000295707">
    <property type="component" value="Unassembled WGS sequence"/>
</dbReference>
<dbReference type="AlphaFoldDB" id="A0A4V2PH43"/>
<proteinExistence type="predicted"/>
<dbReference type="RefSeq" id="WP_132973891.1">
    <property type="nucleotide sequence ID" value="NZ_SMFX01000001.1"/>
</dbReference>
<gene>
    <name evidence="1" type="ORF">DFR30_2636</name>
</gene>
<evidence type="ECO:0008006" key="3">
    <source>
        <dbReference type="Google" id="ProtNLM"/>
    </source>
</evidence>